<evidence type="ECO:0000313" key="10">
    <source>
        <dbReference type="Proteomes" id="UP000000391"/>
    </source>
</evidence>
<keyword evidence="3 7" id="KW-0812">Transmembrane</keyword>
<dbReference type="GeneID" id="9347516"/>
<sequence>MEDTDKTGRDKLTKSKSDRMLAGVCGGIAEYFDVDPVLVRVAFVVLALVNGLGILLYIILAIVMPEPENNDKTPEQNTTSENGTDEYSENDTYTKTQHKSNRTDRTLWLGVILIILGIFLIIDRFNVFWWLGWDVLWPGILILIGFWIITRVRR</sequence>
<evidence type="ECO:0000256" key="1">
    <source>
        <dbReference type="ARBA" id="ARBA00004162"/>
    </source>
</evidence>
<reference evidence="9 10" key="1">
    <citation type="submission" date="2010-06" db="EMBL/GenBank/DDBJ databases">
        <title>Complete sequence chromosome of Methanohalobium evestigatum Z-7303.</title>
        <authorList>
            <consortium name="US DOE Joint Genome Institute"/>
            <person name="Lucas S."/>
            <person name="Copeland A."/>
            <person name="Lapidus A."/>
            <person name="Cheng J.-F."/>
            <person name="Bruce D."/>
            <person name="Goodwin L."/>
            <person name="Pitluck S."/>
            <person name="Saunders E."/>
            <person name="Detter J.C."/>
            <person name="Han C."/>
            <person name="Tapia R."/>
            <person name="Land M."/>
            <person name="Hauser L."/>
            <person name="Kyrpides N."/>
            <person name="Mikhailova N."/>
            <person name="Sieprawska-Lupa M."/>
            <person name="Whitman W.B."/>
            <person name="Anderson I."/>
            <person name="Woyke T."/>
        </authorList>
    </citation>
    <scope>NUCLEOTIDE SEQUENCE [LARGE SCALE GENOMIC DNA]</scope>
    <source>
        <strain evidence="10">ATCC BAA-1072 / DSM 3721 / NBRC 107634 / OCM 161 / Z-7303</strain>
    </source>
</reference>
<dbReference type="STRING" id="644295.Metev_1861"/>
<evidence type="ECO:0000256" key="6">
    <source>
        <dbReference type="SAM" id="MobiDB-lite"/>
    </source>
</evidence>
<dbReference type="InterPro" id="IPR052027">
    <property type="entry name" value="PspC"/>
</dbReference>
<feature type="transmembrane region" description="Helical" evidence="7">
    <location>
        <begin position="41"/>
        <end position="63"/>
    </location>
</feature>
<evidence type="ECO:0000256" key="2">
    <source>
        <dbReference type="ARBA" id="ARBA00022475"/>
    </source>
</evidence>
<gene>
    <name evidence="9" type="ordered locus">Metev_1861</name>
</gene>
<keyword evidence="10" id="KW-1185">Reference proteome</keyword>
<dbReference type="Proteomes" id="UP000000391">
    <property type="component" value="Chromosome"/>
</dbReference>
<dbReference type="Pfam" id="PF04024">
    <property type="entry name" value="PspC"/>
    <property type="match status" value="1"/>
</dbReference>
<evidence type="ECO:0000313" key="9">
    <source>
        <dbReference type="EMBL" id="ADI74695.1"/>
    </source>
</evidence>
<feature type="transmembrane region" description="Helical" evidence="7">
    <location>
        <begin position="128"/>
        <end position="149"/>
    </location>
</feature>
<feature type="region of interest" description="Disordered" evidence="6">
    <location>
        <begin position="70"/>
        <end position="97"/>
    </location>
</feature>
<dbReference type="InterPro" id="IPR007168">
    <property type="entry name" value="Phageshock_PspC_N"/>
</dbReference>
<accession>D7EA24</accession>
<keyword evidence="2" id="KW-1003">Cell membrane</keyword>
<dbReference type="PANTHER" id="PTHR33885">
    <property type="entry name" value="PHAGE SHOCK PROTEIN C"/>
    <property type="match status" value="1"/>
</dbReference>
<dbReference type="GO" id="GO:0005886">
    <property type="term" value="C:plasma membrane"/>
    <property type="evidence" value="ECO:0007669"/>
    <property type="project" value="UniProtKB-SubCell"/>
</dbReference>
<protein>
    <submittedName>
        <fullName evidence="9">Phage shock protein C, PspC</fullName>
    </submittedName>
</protein>
<feature type="transmembrane region" description="Helical" evidence="7">
    <location>
        <begin position="106"/>
        <end position="122"/>
    </location>
</feature>
<dbReference type="EMBL" id="CP002069">
    <property type="protein sequence ID" value="ADI74695.1"/>
    <property type="molecule type" value="Genomic_DNA"/>
</dbReference>
<keyword evidence="5 7" id="KW-0472">Membrane</keyword>
<comment type="subcellular location">
    <subcellularLocation>
        <location evidence="1">Cell membrane</location>
        <topology evidence="1">Single-pass membrane protein</topology>
    </subcellularLocation>
</comment>
<dbReference type="AlphaFoldDB" id="D7EA24"/>
<dbReference type="PANTHER" id="PTHR33885:SF3">
    <property type="entry name" value="PHAGE SHOCK PROTEIN C"/>
    <property type="match status" value="1"/>
</dbReference>
<dbReference type="HOGENOM" id="CLU_099432_0_1_2"/>
<evidence type="ECO:0000259" key="8">
    <source>
        <dbReference type="Pfam" id="PF04024"/>
    </source>
</evidence>
<evidence type="ECO:0000256" key="7">
    <source>
        <dbReference type="SAM" id="Phobius"/>
    </source>
</evidence>
<dbReference type="OrthoDB" id="103681at2157"/>
<name>D7EA24_METEZ</name>
<organism evidence="9 10">
    <name type="scientific">Methanohalobium evestigatum (strain ATCC BAA-1072 / DSM 3721 / NBRC 107634 / OCM 161 / Z-7303)</name>
    <dbReference type="NCBI Taxonomy" id="644295"/>
    <lineage>
        <taxon>Archaea</taxon>
        <taxon>Methanobacteriati</taxon>
        <taxon>Methanobacteriota</taxon>
        <taxon>Stenosarchaea group</taxon>
        <taxon>Methanomicrobia</taxon>
        <taxon>Methanosarcinales</taxon>
        <taxon>Methanosarcinaceae</taxon>
        <taxon>Methanohalobium</taxon>
    </lineage>
</organism>
<feature type="domain" description="Phage shock protein PspC N-terminal" evidence="8">
    <location>
        <begin position="11"/>
        <end position="66"/>
    </location>
</feature>
<evidence type="ECO:0000256" key="3">
    <source>
        <dbReference type="ARBA" id="ARBA00022692"/>
    </source>
</evidence>
<proteinExistence type="predicted"/>
<dbReference type="RefSeq" id="WP_013195260.1">
    <property type="nucleotide sequence ID" value="NC_014253.1"/>
</dbReference>
<dbReference type="KEGG" id="mev:Metev_1861"/>
<evidence type="ECO:0000256" key="5">
    <source>
        <dbReference type="ARBA" id="ARBA00023136"/>
    </source>
</evidence>
<evidence type="ECO:0000256" key="4">
    <source>
        <dbReference type="ARBA" id="ARBA00022989"/>
    </source>
</evidence>
<keyword evidence="4 7" id="KW-1133">Transmembrane helix</keyword>